<dbReference type="EMBL" id="JACAZI010000022">
    <property type="protein sequence ID" value="KAF7336757.1"/>
    <property type="molecule type" value="Genomic_DNA"/>
</dbReference>
<organism evidence="2 3">
    <name type="scientific">Mycena venus</name>
    <dbReference type="NCBI Taxonomy" id="2733690"/>
    <lineage>
        <taxon>Eukaryota</taxon>
        <taxon>Fungi</taxon>
        <taxon>Dikarya</taxon>
        <taxon>Basidiomycota</taxon>
        <taxon>Agaricomycotina</taxon>
        <taxon>Agaricomycetes</taxon>
        <taxon>Agaricomycetidae</taxon>
        <taxon>Agaricales</taxon>
        <taxon>Marasmiineae</taxon>
        <taxon>Mycenaceae</taxon>
        <taxon>Mycena</taxon>
    </lineage>
</organism>
<dbReference type="OrthoDB" id="3365698at2759"/>
<sequence>MSSPFAALLGTNYCPREDELAQITGLLEEPCLKLKRLDDEIDAMRKALDKLSEERDALNAYLQAHRALMSPIRRLPLDIIQEIFMACLPTHRNCVMSAQEAPVILGRICSSWRAISLATPRLWSRLHIVEPASPERAHWLNMSRDHGWEARVRRLEVANAWLRRSGQCPLSLSLESNPDPAMPMPAGPPINASASHTEPDPFLTALIQFASRWQTIRLVARPSALETLSSLTEDDVPLLKQLDIFHCAEDLQNTSDARWSVSQSGVLHAPQSFDSFYLWRKHERFGPSVSLESVDVSHPLPVMGRRAAVFCRFDHSFKMSQTPELQNAYS</sequence>
<name>A0A8H6X9X3_9AGAR</name>
<accession>A0A8H6X9X3</accession>
<reference evidence="2" key="1">
    <citation type="submission" date="2020-05" db="EMBL/GenBank/DDBJ databases">
        <title>Mycena genomes resolve the evolution of fungal bioluminescence.</title>
        <authorList>
            <person name="Tsai I.J."/>
        </authorList>
    </citation>
    <scope>NUCLEOTIDE SEQUENCE</scope>
    <source>
        <strain evidence="2">CCC161011</strain>
    </source>
</reference>
<evidence type="ECO:0008006" key="4">
    <source>
        <dbReference type="Google" id="ProtNLM"/>
    </source>
</evidence>
<evidence type="ECO:0000313" key="2">
    <source>
        <dbReference type="EMBL" id="KAF7336757.1"/>
    </source>
</evidence>
<feature type="coiled-coil region" evidence="1">
    <location>
        <begin position="34"/>
        <end position="68"/>
    </location>
</feature>
<protein>
    <recommendedName>
        <fullName evidence="4">F-box domain-containing protein</fullName>
    </recommendedName>
</protein>
<comment type="caution">
    <text evidence="2">The sequence shown here is derived from an EMBL/GenBank/DDBJ whole genome shotgun (WGS) entry which is preliminary data.</text>
</comment>
<keyword evidence="3" id="KW-1185">Reference proteome</keyword>
<dbReference type="AlphaFoldDB" id="A0A8H6X9X3"/>
<keyword evidence="1" id="KW-0175">Coiled coil</keyword>
<evidence type="ECO:0000256" key="1">
    <source>
        <dbReference type="SAM" id="Coils"/>
    </source>
</evidence>
<gene>
    <name evidence="2" type="ORF">MVEN_02110900</name>
</gene>
<proteinExistence type="predicted"/>
<dbReference type="Proteomes" id="UP000620124">
    <property type="component" value="Unassembled WGS sequence"/>
</dbReference>
<evidence type="ECO:0000313" key="3">
    <source>
        <dbReference type="Proteomes" id="UP000620124"/>
    </source>
</evidence>